<evidence type="ECO:0000313" key="1">
    <source>
        <dbReference type="EMBL" id="TQV86130.1"/>
    </source>
</evidence>
<sequence length="89" mass="9768">MQYPLTAYAAPFVLHPTDMTDEDTGWPGTRLISILAEIEDMPTLTPSPFDASLRIEGVPRAELRTLIDRASLPRPIATARPQPANIVAK</sequence>
<keyword evidence="2" id="KW-1185">Reference proteome</keyword>
<accession>A0A545U9I5</accession>
<dbReference type="AlphaFoldDB" id="A0A545U9I5"/>
<organism evidence="1 2">
    <name type="scientific">Exilibacterium tricleocarpae</name>
    <dbReference type="NCBI Taxonomy" id="2591008"/>
    <lineage>
        <taxon>Bacteria</taxon>
        <taxon>Pseudomonadati</taxon>
        <taxon>Pseudomonadota</taxon>
        <taxon>Gammaproteobacteria</taxon>
        <taxon>Cellvibrionales</taxon>
        <taxon>Cellvibrionaceae</taxon>
        <taxon>Exilibacterium</taxon>
    </lineage>
</organism>
<dbReference type="EMBL" id="VHSG01000002">
    <property type="protein sequence ID" value="TQV86130.1"/>
    <property type="molecule type" value="Genomic_DNA"/>
</dbReference>
<reference evidence="1 2" key="1">
    <citation type="submission" date="2019-06" db="EMBL/GenBank/DDBJ databases">
        <title>Whole genome sequence for Cellvibrionaceae sp. R142.</title>
        <authorList>
            <person name="Wang G."/>
        </authorList>
    </citation>
    <scope>NUCLEOTIDE SEQUENCE [LARGE SCALE GENOMIC DNA]</scope>
    <source>
        <strain evidence="1 2">R142</strain>
    </source>
</reference>
<gene>
    <name evidence="1" type="ORF">FKG94_00815</name>
</gene>
<comment type="caution">
    <text evidence="1">The sequence shown here is derived from an EMBL/GenBank/DDBJ whole genome shotgun (WGS) entry which is preliminary data.</text>
</comment>
<name>A0A545U9I5_9GAMM</name>
<evidence type="ECO:0000313" key="2">
    <source>
        <dbReference type="Proteomes" id="UP000319732"/>
    </source>
</evidence>
<proteinExistence type="predicted"/>
<protein>
    <submittedName>
        <fullName evidence="1">Uncharacterized protein</fullName>
    </submittedName>
</protein>
<dbReference type="RefSeq" id="WP_142902282.1">
    <property type="nucleotide sequence ID" value="NZ_ML660087.1"/>
</dbReference>
<dbReference type="Proteomes" id="UP000319732">
    <property type="component" value="Unassembled WGS sequence"/>
</dbReference>